<evidence type="ECO:0000313" key="1">
    <source>
        <dbReference type="EMBL" id="ETR65351.1"/>
    </source>
</evidence>
<sequence>YQKEQVDVTIGEDMIITLLQAGNITGQVLGENGELEGVLIELESESMPNFYLNVITDLDGRFTFNQVPIEYNGVTLSDYIVTVNGDDFGYPNQTKAQLKSGASVVITLDRSSQSQIKGTVLDFKEKPMPSGGENYVTIKVYTEDFKFVKTVSNAVSTDGSSTFQIDGLTPGLSYNLAFYPYGGNNFPSFDFHLFETGKTYTFIFKQGTW</sequence>
<dbReference type="EMBL" id="ATBP01002907">
    <property type="protein sequence ID" value="ETR65351.1"/>
    <property type="molecule type" value="Genomic_DNA"/>
</dbReference>
<reference evidence="2" key="1">
    <citation type="submission" date="2012-11" db="EMBL/GenBank/DDBJ databases">
        <authorList>
            <person name="Lucero-Rivera Y.E."/>
            <person name="Tovar-Ramirez D."/>
        </authorList>
    </citation>
    <scope>NUCLEOTIDE SEQUENCE [LARGE SCALE GENOMIC DNA]</scope>
    <source>
        <strain evidence="2">Araruama</strain>
    </source>
</reference>
<protein>
    <recommendedName>
        <fullName evidence="3">Carboxypeptidase regulatory-like domain-containing protein</fullName>
    </recommendedName>
</protein>
<dbReference type="AlphaFoldDB" id="A0A1V1NS07"/>
<evidence type="ECO:0008006" key="3">
    <source>
        <dbReference type="Google" id="ProtNLM"/>
    </source>
</evidence>
<accession>A0A1V1NS07</accession>
<gene>
    <name evidence="1" type="ORF">OMM_14386</name>
</gene>
<dbReference type="Proteomes" id="UP000189670">
    <property type="component" value="Unassembled WGS sequence"/>
</dbReference>
<feature type="non-terminal residue" evidence="1">
    <location>
        <position position="1"/>
    </location>
</feature>
<dbReference type="InterPro" id="IPR008969">
    <property type="entry name" value="CarboxyPept-like_regulatory"/>
</dbReference>
<organism evidence="1 2">
    <name type="scientific">Candidatus Magnetoglobus multicellularis str. Araruama</name>
    <dbReference type="NCBI Taxonomy" id="890399"/>
    <lineage>
        <taxon>Bacteria</taxon>
        <taxon>Pseudomonadati</taxon>
        <taxon>Thermodesulfobacteriota</taxon>
        <taxon>Desulfobacteria</taxon>
        <taxon>Desulfobacterales</taxon>
        <taxon>Desulfobacteraceae</taxon>
        <taxon>Candidatus Magnetoglobus</taxon>
    </lineage>
</organism>
<evidence type="ECO:0000313" key="2">
    <source>
        <dbReference type="Proteomes" id="UP000189670"/>
    </source>
</evidence>
<proteinExistence type="predicted"/>
<name>A0A1V1NS07_9BACT</name>
<comment type="caution">
    <text evidence="1">The sequence shown here is derived from an EMBL/GenBank/DDBJ whole genome shotgun (WGS) entry which is preliminary data.</text>
</comment>
<dbReference type="SUPFAM" id="SSF49464">
    <property type="entry name" value="Carboxypeptidase regulatory domain-like"/>
    <property type="match status" value="1"/>
</dbReference>